<keyword evidence="6" id="KW-1185">Reference proteome</keyword>
<keyword evidence="3 4" id="KW-0456">Lyase</keyword>
<evidence type="ECO:0000256" key="3">
    <source>
        <dbReference type="ARBA" id="ARBA00023239"/>
    </source>
</evidence>
<dbReference type="PANTHER" id="PTHR12599:SF0">
    <property type="entry name" value="PTERIN-4-ALPHA-CARBINOLAMINE DEHYDRATASE"/>
    <property type="match status" value="1"/>
</dbReference>
<dbReference type="CDD" id="cd00488">
    <property type="entry name" value="PCD_DCoH"/>
    <property type="match status" value="1"/>
</dbReference>
<sequence length="116" mass="12900">MTTPSQLQPVDWSRLPRRHAISAADAAQRLVRHPGWAIEGEGAGTALAKTYHFANYFQTLAFVNALAWIAHQQDHHPSLQVDYGRCTVRWNTHDAGGLSDTDFDCAQRTDTLVSTL</sequence>
<comment type="caution">
    <text evidence="5">The sequence shown here is derived from an EMBL/GenBank/DDBJ whole genome shotgun (WGS) entry which is preliminary data.</text>
</comment>
<dbReference type="OrthoDB" id="9794987at2"/>
<dbReference type="SUPFAM" id="SSF55248">
    <property type="entry name" value="PCD-like"/>
    <property type="match status" value="1"/>
</dbReference>
<gene>
    <name evidence="5" type="ORF">CRM82_07535</name>
</gene>
<reference evidence="6" key="1">
    <citation type="submission" date="2017-09" db="EMBL/GenBank/DDBJ databases">
        <title>FDA dAtabase for Regulatory Grade micrObial Sequences (FDA-ARGOS): Supporting development and validation of Infectious Disease Dx tests.</title>
        <authorList>
            <person name="Minogue T."/>
            <person name="Wolcott M."/>
            <person name="Wasieloski L."/>
            <person name="Aguilar W."/>
            <person name="Moore D."/>
            <person name="Tallon L."/>
            <person name="Sadzewicz L."/>
            <person name="Ott S."/>
            <person name="Zhao X."/>
            <person name="Nagaraj S."/>
            <person name="Vavikolanu K."/>
            <person name="Aluvathingal J."/>
            <person name="Nadendla S."/>
            <person name="Sichtig H."/>
        </authorList>
    </citation>
    <scope>NUCLEOTIDE SEQUENCE [LARGE SCALE GENOMIC DNA]</scope>
    <source>
        <strain evidence="6">FDAARGOS_394</strain>
    </source>
</reference>
<dbReference type="Proteomes" id="UP000220246">
    <property type="component" value="Unassembled WGS sequence"/>
</dbReference>
<evidence type="ECO:0000313" key="6">
    <source>
        <dbReference type="Proteomes" id="UP000220246"/>
    </source>
</evidence>
<dbReference type="GO" id="GO:0006729">
    <property type="term" value="P:tetrahydrobiopterin biosynthetic process"/>
    <property type="evidence" value="ECO:0007669"/>
    <property type="project" value="InterPro"/>
</dbReference>
<evidence type="ECO:0000313" key="5">
    <source>
        <dbReference type="EMBL" id="PEH88474.1"/>
    </source>
</evidence>
<dbReference type="Pfam" id="PF01329">
    <property type="entry name" value="Pterin_4a"/>
    <property type="match status" value="1"/>
</dbReference>
<dbReference type="HAMAP" id="MF_00434">
    <property type="entry name" value="Pterin_4_alpha"/>
    <property type="match status" value="1"/>
</dbReference>
<dbReference type="EMBL" id="PDEA01000001">
    <property type="protein sequence ID" value="PEH88474.1"/>
    <property type="molecule type" value="Genomic_DNA"/>
</dbReference>
<dbReference type="RefSeq" id="WP_066539658.1">
    <property type="nucleotide sequence ID" value="NZ_DALZQJ010000020.1"/>
</dbReference>
<dbReference type="PANTHER" id="PTHR12599">
    <property type="entry name" value="PTERIN-4-ALPHA-CARBINOLAMINE DEHYDRATASE"/>
    <property type="match status" value="1"/>
</dbReference>
<comment type="catalytic activity">
    <reaction evidence="1 4">
        <text>(4aS,6R)-4a-hydroxy-L-erythro-5,6,7,8-tetrahydrobiopterin = (6R)-L-erythro-6,7-dihydrobiopterin + H2O</text>
        <dbReference type="Rhea" id="RHEA:11920"/>
        <dbReference type="ChEBI" id="CHEBI:15377"/>
        <dbReference type="ChEBI" id="CHEBI:15642"/>
        <dbReference type="ChEBI" id="CHEBI:43120"/>
        <dbReference type="EC" id="4.2.1.96"/>
    </reaction>
</comment>
<dbReference type="EC" id="4.2.1.96" evidence="4"/>
<dbReference type="Gene3D" id="3.30.1360.20">
    <property type="entry name" value="Transcriptional coactivator/pterin dehydratase"/>
    <property type="match status" value="1"/>
</dbReference>
<comment type="similarity">
    <text evidence="2 4">Belongs to the pterin-4-alpha-carbinolamine dehydratase family.</text>
</comment>
<proteinExistence type="inferred from homology"/>
<dbReference type="STRING" id="1219032.GCA_001515545_03095"/>
<dbReference type="InterPro" id="IPR001533">
    <property type="entry name" value="Pterin_deHydtase"/>
</dbReference>
<accession>A0A2A7UTB8</accession>
<protein>
    <recommendedName>
        <fullName evidence="4">Putative pterin-4-alpha-carbinolamine dehydratase</fullName>
        <shortName evidence="4">PHS</shortName>
        <ecNumber evidence="4">4.2.1.96</ecNumber>
    </recommendedName>
    <alternativeName>
        <fullName evidence="4">4-alpha-hydroxy-tetrahydropterin dehydratase</fullName>
    </alternativeName>
    <alternativeName>
        <fullName evidence="4">Pterin carbinolamine dehydratase</fullName>
        <shortName evidence="4">PCD</shortName>
    </alternativeName>
</protein>
<dbReference type="AlphaFoldDB" id="A0A2A7UTB8"/>
<dbReference type="GeneID" id="80800447"/>
<dbReference type="GO" id="GO:0008124">
    <property type="term" value="F:4-alpha-hydroxytetrahydrobiopterin dehydratase activity"/>
    <property type="evidence" value="ECO:0007669"/>
    <property type="project" value="UniProtKB-UniRule"/>
</dbReference>
<evidence type="ECO:0000256" key="1">
    <source>
        <dbReference type="ARBA" id="ARBA00001554"/>
    </source>
</evidence>
<evidence type="ECO:0000256" key="4">
    <source>
        <dbReference type="HAMAP-Rule" id="MF_00434"/>
    </source>
</evidence>
<organism evidence="5 6">
    <name type="scientific">Comamonas terrigena</name>
    <dbReference type="NCBI Taxonomy" id="32013"/>
    <lineage>
        <taxon>Bacteria</taxon>
        <taxon>Pseudomonadati</taxon>
        <taxon>Pseudomonadota</taxon>
        <taxon>Betaproteobacteria</taxon>
        <taxon>Burkholderiales</taxon>
        <taxon>Comamonadaceae</taxon>
        <taxon>Comamonas</taxon>
    </lineage>
</organism>
<evidence type="ECO:0000256" key="2">
    <source>
        <dbReference type="ARBA" id="ARBA00006472"/>
    </source>
</evidence>
<dbReference type="InterPro" id="IPR036428">
    <property type="entry name" value="PCD_sf"/>
</dbReference>
<name>A0A2A7UTB8_COMTR</name>